<dbReference type="OrthoDB" id="5972128at2759"/>
<accession>A0A9X0D4K2</accession>
<feature type="region of interest" description="Disordered" evidence="1">
    <location>
        <begin position="112"/>
        <end position="166"/>
    </location>
</feature>
<dbReference type="AlphaFoldDB" id="A0A9X0D4K2"/>
<proteinExistence type="predicted"/>
<reference evidence="2" key="1">
    <citation type="submission" date="2023-01" db="EMBL/GenBank/DDBJ databases">
        <title>Genome assembly of the deep-sea coral Lophelia pertusa.</title>
        <authorList>
            <person name="Herrera S."/>
            <person name="Cordes E."/>
        </authorList>
    </citation>
    <scope>NUCLEOTIDE SEQUENCE</scope>
    <source>
        <strain evidence="2">USNM1676648</strain>
        <tissue evidence="2">Polyp</tissue>
    </source>
</reference>
<evidence type="ECO:0000313" key="2">
    <source>
        <dbReference type="EMBL" id="KAJ7384629.1"/>
    </source>
</evidence>
<gene>
    <name evidence="2" type="ORF">OS493_020207</name>
</gene>
<feature type="region of interest" description="Disordered" evidence="1">
    <location>
        <begin position="318"/>
        <end position="393"/>
    </location>
</feature>
<dbReference type="EMBL" id="MU825885">
    <property type="protein sequence ID" value="KAJ7384629.1"/>
    <property type="molecule type" value="Genomic_DNA"/>
</dbReference>
<evidence type="ECO:0000313" key="3">
    <source>
        <dbReference type="Proteomes" id="UP001163046"/>
    </source>
</evidence>
<feature type="compositionally biased region" description="Basic and acidic residues" evidence="1">
    <location>
        <begin position="129"/>
        <end position="145"/>
    </location>
</feature>
<feature type="region of interest" description="Disordered" evidence="1">
    <location>
        <begin position="75"/>
        <end position="100"/>
    </location>
</feature>
<sequence>MESDILELISGDSSCEKREPSEWLGLKSRVEEDKFRKLSADLERRRVRRFLQHAEEERKVVKELSNLQKDRLRFEREKQLRQRNSFSSSRERRHSAPKASVLLEVNNNTQLPMNQKAFGGSASLAFDPTVEKSSRPSRRPSKEHQTVSYSAARKATKDSSPSSGFPYIDEEDVQRFHKMCKSAAKSECRRWGAAWFYAKKEQDIAVDSKKRWTSLLLKSEKEKMRILSEKGGALLDRNTPCGNFGNNPCFEGDKKSFDSTVRDSVDIYTEEKKLTFHKAFSLPQAIVSKEGEDFSAENVSQKASVDCKHINSSLLKENAQGRVLKRSKKSRTISPEERNEHSKETSVPRMPAIQELDSEESSSASSEKSKIHPRRKRAVSFLPNLTINELTKS</sequence>
<comment type="caution">
    <text evidence="2">The sequence shown here is derived from an EMBL/GenBank/DDBJ whole genome shotgun (WGS) entry which is preliminary data.</text>
</comment>
<organism evidence="2 3">
    <name type="scientific">Desmophyllum pertusum</name>
    <dbReference type="NCBI Taxonomy" id="174260"/>
    <lineage>
        <taxon>Eukaryota</taxon>
        <taxon>Metazoa</taxon>
        <taxon>Cnidaria</taxon>
        <taxon>Anthozoa</taxon>
        <taxon>Hexacorallia</taxon>
        <taxon>Scleractinia</taxon>
        <taxon>Caryophylliina</taxon>
        <taxon>Caryophylliidae</taxon>
        <taxon>Desmophyllum</taxon>
    </lineage>
</organism>
<keyword evidence="3" id="KW-1185">Reference proteome</keyword>
<name>A0A9X0D4K2_9CNID</name>
<protein>
    <submittedName>
        <fullName evidence="2">Uncharacterized protein</fullName>
    </submittedName>
</protein>
<dbReference type="Proteomes" id="UP001163046">
    <property type="component" value="Unassembled WGS sequence"/>
</dbReference>
<feature type="compositionally biased region" description="Polar residues" evidence="1">
    <location>
        <begin position="383"/>
        <end position="393"/>
    </location>
</feature>
<evidence type="ECO:0000256" key="1">
    <source>
        <dbReference type="SAM" id="MobiDB-lite"/>
    </source>
</evidence>
<feature type="compositionally biased region" description="Basic and acidic residues" evidence="1">
    <location>
        <begin position="334"/>
        <end position="346"/>
    </location>
</feature>